<evidence type="ECO:0000313" key="3">
    <source>
        <dbReference type="Proteomes" id="UP000196331"/>
    </source>
</evidence>
<comment type="caution">
    <text evidence="2">The sequence shown here is derived from an EMBL/GenBank/DDBJ whole genome shotgun (WGS) entry which is preliminary data.</text>
</comment>
<keyword evidence="1" id="KW-0812">Transmembrane</keyword>
<organism evidence="2 3">
    <name type="scientific">Halomonas citrativorans</name>
    <dbReference type="NCBI Taxonomy" id="2742612"/>
    <lineage>
        <taxon>Bacteria</taxon>
        <taxon>Pseudomonadati</taxon>
        <taxon>Pseudomonadota</taxon>
        <taxon>Gammaproteobacteria</taxon>
        <taxon>Oceanospirillales</taxon>
        <taxon>Halomonadaceae</taxon>
        <taxon>Halomonas</taxon>
    </lineage>
</organism>
<dbReference type="AlphaFoldDB" id="A0A1R4HNJ7"/>
<keyword evidence="1" id="KW-0472">Membrane</keyword>
<reference evidence="2 3" key="1">
    <citation type="submission" date="2017-02" db="EMBL/GenBank/DDBJ databases">
        <authorList>
            <person name="Dridi B."/>
        </authorList>
    </citation>
    <scope>NUCLEOTIDE SEQUENCE [LARGE SCALE GENOMIC DNA]</scope>
    <source>
        <strain evidence="2 3">JB380</strain>
    </source>
</reference>
<accession>A0A1R4HNJ7</accession>
<proteinExistence type="predicted"/>
<gene>
    <name evidence="2" type="ORF">CZ787_00375</name>
</gene>
<evidence type="ECO:0000313" key="2">
    <source>
        <dbReference type="EMBL" id="SJN08934.1"/>
    </source>
</evidence>
<keyword evidence="1" id="KW-1133">Transmembrane helix</keyword>
<dbReference type="EMBL" id="FUKM01000002">
    <property type="protein sequence ID" value="SJN08934.1"/>
    <property type="molecule type" value="Genomic_DNA"/>
</dbReference>
<sequence length="52" mass="5653">MGLIVLVGDTSLALLFSCVLVELIGVLVQPVMRFIWSTPGPLSHRRSGLFRG</sequence>
<dbReference type="Proteomes" id="UP000196331">
    <property type="component" value="Unassembled WGS sequence"/>
</dbReference>
<protein>
    <submittedName>
        <fullName evidence="2">Uncharacterized protein</fullName>
    </submittedName>
</protein>
<evidence type="ECO:0000256" key="1">
    <source>
        <dbReference type="SAM" id="Phobius"/>
    </source>
</evidence>
<feature type="transmembrane region" description="Helical" evidence="1">
    <location>
        <begin position="12"/>
        <end position="36"/>
    </location>
</feature>
<name>A0A1R4HNJ7_9GAMM</name>